<gene>
    <name evidence="1" type="ORF">DLM46_33215</name>
</gene>
<organism evidence="1 2">
    <name type="scientific">Paraburkholderia lacunae</name>
    <dbReference type="NCBI Taxonomy" id="2211104"/>
    <lineage>
        <taxon>Bacteria</taxon>
        <taxon>Pseudomonadati</taxon>
        <taxon>Pseudomonadota</taxon>
        <taxon>Betaproteobacteria</taxon>
        <taxon>Burkholderiales</taxon>
        <taxon>Burkholderiaceae</taxon>
        <taxon>Paraburkholderia</taxon>
    </lineage>
</organism>
<keyword evidence="2" id="KW-1185">Reference proteome</keyword>
<dbReference type="Proteomes" id="UP000254875">
    <property type="component" value="Unassembled WGS sequence"/>
</dbReference>
<evidence type="ECO:0000313" key="1">
    <source>
        <dbReference type="EMBL" id="RDJ98581.1"/>
    </source>
</evidence>
<accession>A0A370MYY0</accession>
<proteinExistence type="predicted"/>
<sequence length="251" mass="29321">MLQFILRKQVSIRNERPKKRIDHAFSKYEDSNIMDIANLWHSSHESAWVDALHHYWSFVRPENLALEHAMDGLNIERLRDLDSYGWYAFLRDEYFRWKYTAPNRYATTTAQLRRYLENGGLDELDAVRQALLHADPNDIQAGLTTAHRIRGLGTAGASGLLALMYPARFATVDQFVVMALRELKDLPEKYALHHMKPEGLSVRDGVTLIDIMQRKAAELNRQFGTTQWTPRKIDMILWSSRQRREVRIQGR</sequence>
<dbReference type="AlphaFoldDB" id="A0A370MYY0"/>
<dbReference type="EMBL" id="QHKS01000033">
    <property type="protein sequence ID" value="RDJ98581.1"/>
    <property type="molecule type" value="Genomic_DNA"/>
</dbReference>
<evidence type="ECO:0000313" key="2">
    <source>
        <dbReference type="Proteomes" id="UP000254875"/>
    </source>
</evidence>
<name>A0A370MYY0_9BURK</name>
<comment type="caution">
    <text evidence="1">The sequence shown here is derived from an EMBL/GenBank/DDBJ whole genome shotgun (WGS) entry which is preliminary data.</text>
</comment>
<protein>
    <submittedName>
        <fullName evidence="1">Uncharacterized protein</fullName>
    </submittedName>
</protein>
<reference evidence="2" key="1">
    <citation type="submission" date="2018-05" db="EMBL/GenBank/DDBJ databases">
        <authorList>
            <person name="Feng T."/>
        </authorList>
    </citation>
    <scope>NUCLEOTIDE SEQUENCE [LARGE SCALE GENOMIC DNA]</scope>
    <source>
        <strain evidence="2">S27</strain>
    </source>
</reference>